<feature type="transmembrane region" description="Helical" evidence="2">
    <location>
        <begin position="15"/>
        <end position="34"/>
    </location>
</feature>
<dbReference type="Proteomes" id="UP000616837">
    <property type="component" value="Unassembled WGS sequence"/>
</dbReference>
<keyword evidence="2" id="KW-0472">Membrane</keyword>
<accession>A0ABR8PE18</accession>
<dbReference type="InterPro" id="IPR010315">
    <property type="entry name" value="DUF915_hydro-like"/>
</dbReference>
<feature type="region of interest" description="Disordered" evidence="1">
    <location>
        <begin position="280"/>
        <end position="299"/>
    </location>
</feature>
<comment type="caution">
    <text evidence="3">The sequence shown here is derived from an EMBL/GenBank/DDBJ whole genome shotgun (WGS) entry which is preliminary data.</text>
</comment>
<gene>
    <name evidence="3" type="ORF">H9564_07490</name>
</gene>
<evidence type="ECO:0000256" key="2">
    <source>
        <dbReference type="SAM" id="Phobius"/>
    </source>
</evidence>
<keyword evidence="3" id="KW-0378">Hydrolase</keyword>
<evidence type="ECO:0000313" key="4">
    <source>
        <dbReference type="Proteomes" id="UP000616837"/>
    </source>
</evidence>
<reference evidence="3 4" key="1">
    <citation type="submission" date="2020-08" db="EMBL/GenBank/DDBJ databases">
        <title>A Genomic Blueprint of the Chicken Gut Microbiome.</title>
        <authorList>
            <person name="Gilroy R."/>
            <person name="Ravi A."/>
            <person name="Getino M."/>
            <person name="Pursley I."/>
            <person name="Horton D.L."/>
            <person name="Alikhan N.-F."/>
            <person name="Baker D."/>
            <person name="Gharbi K."/>
            <person name="Hall N."/>
            <person name="Watson M."/>
            <person name="Adriaenssens E.M."/>
            <person name="Foster-Nyarko E."/>
            <person name="Jarju S."/>
            <person name="Secka A."/>
            <person name="Antonio M."/>
            <person name="Oren A."/>
            <person name="Chaudhuri R."/>
            <person name="La Ragione R.M."/>
            <person name="Hildebrand F."/>
            <person name="Pallen M.J."/>
        </authorList>
    </citation>
    <scope>NUCLEOTIDE SEQUENCE [LARGE SCALE GENOMIC DNA]</scope>
    <source>
        <strain evidence="3 4">Sa3CUN2</strain>
    </source>
</reference>
<dbReference type="Gene3D" id="3.40.50.1820">
    <property type="entry name" value="alpha/beta hydrolase"/>
    <property type="match status" value="1"/>
</dbReference>
<dbReference type="RefSeq" id="WP_191684877.1">
    <property type="nucleotide sequence ID" value="NZ_JACSQW010000021.1"/>
</dbReference>
<evidence type="ECO:0000313" key="3">
    <source>
        <dbReference type="EMBL" id="MBD7895534.1"/>
    </source>
</evidence>
<dbReference type="GO" id="GO:0016787">
    <property type="term" value="F:hydrolase activity"/>
    <property type="evidence" value="ECO:0007669"/>
    <property type="project" value="UniProtKB-KW"/>
</dbReference>
<dbReference type="InterPro" id="IPR029058">
    <property type="entry name" value="AB_hydrolase_fold"/>
</dbReference>
<feature type="compositionally biased region" description="Basic and acidic residues" evidence="1">
    <location>
        <begin position="288"/>
        <end position="299"/>
    </location>
</feature>
<dbReference type="SUPFAM" id="SSF53474">
    <property type="entry name" value="alpha/beta-Hydrolases"/>
    <property type="match status" value="1"/>
</dbReference>
<dbReference type="Pfam" id="PF06028">
    <property type="entry name" value="DUF915"/>
    <property type="match status" value="1"/>
</dbReference>
<dbReference type="EMBL" id="JACSQW010000021">
    <property type="protein sequence ID" value="MBD7895534.1"/>
    <property type="molecule type" value="Genomic_DNA"/>
</dbReference>
<proteinExistence type="predicted"/>
<keyword evidence="2" id="KW-0812">Transmembrane</keyword>
<organism evidence="3 4">
    <name type="scientific">Limosilactobacillus avistercoris</name>
    <dbReference type="NCBI Taxonomy" id="2762243"/>
    <lineage>
        <taxon>Bacteria</taxon>
        <taxon>Bacillati</taxon>
        <taxon>Bacillota</taxon>
        <taxon>Bacilli</taxon>
        <taxon>Lactobacillales</taxon>
        <taxon>Lactobacillaceae</taxon>
        <taxon>Limosilactobacillus</taxon>
    </lineage>
</organism>
<keyword evidence="4" id="KW-1185">Reference proteome</keyword>
<sequence>MLKIEENPRKKSRRILISLIVVLVLIALPTYIWMKHSNKYLALQEKSRMSPVIMVPGSSATKERFNQLIQILNKNTQKKHSVLKMEVYNNGKISYNGTIARNDNEPFIIISFENNKDGLSNIRKQASMLNEAFGELTNQYYFNNFKAFGHSNGGLIWTYWLEHYYSEYDDQIKIKSLMTLGTPYNFAEKSIETPTQMFTELKKYRNKLPKTLNVFSIAGTENYDSDGLVPEESVQAGKYIFQKRVAHYTTMTVTGDEAQHSSLPQNKQIVKIIEEYLLDGKNPNNPVNRRETNQNNDDR</sequence>
<keyword evidence="2" id="KW-1133">Transmembrane helix</keyword>
<protein>
    <submittedName>
        <fullName evidence="3">Alpha/beta hydrolase</fullName>
    </submittedName>
</protein>
<name>A0ABR8PE18_9LACO</name>
<evidence type="ECO:0000256" key="1">
    <source>
        <dbReference type="SAM" id="MobiDB-lite"/>
    </source>
</evidence>